<organism evidence="4 5">
    <name type="scientific">Aspergillus sydowii CBS 593.65</name>
    <dbReference type="NCBI Taxonomy" id="1036612"/>
    <lineage>
        <taxon>Eukaryota</taxon>
        <taxon>Fungi</taxon>
        <taxon>Dikarya</taxon>
        <taxon>Ascomycota</taxon>
        <taxon>Pezizomycotina</taxon>
        <taxon>Eurotiomycetes</taxon>
        <taxon>Eurotiomycetidae</taxon>
        <taxon>Eurotiales</taxon>
        <taxon>Aspergillaceae</taxon>
        <taxon>Aspergillus</taxon>
        <taxon>Aspergillus subgen. Nidulantes</taxon>
    </lineage>
</organism>
<gene>
    <name evidence="4" type="ORF">ASPSYDRAFT_149732</name>
</gene>
<dbReference type="Proteomes" id="UP000184356">
    <property type="component" value="Unassembled WGS sequence"/>
</dbReference>
<dbReference type="Pfam" id="PF05686">
    <property type="entry name" value="Glyco_transf_90"/>
    <property type="match status" value="1"/>
</dbReference>
<keyword evidence="5" id="KW-1185">Reference proteome</keyword>
<evidence type="ECO:0000256" key="1">
    <source>
        <dbReference type="SAM" id="Coils"/>
    </source>
</evidence>
<proteinExistence type="predicted"/>
<dbReference type="InterPro" id="IPR051091">
    <property type="entry name" value="O-Glucosyltr/Glycosyltrsf_90"/>
</dbReference>
<evidence type="ECO:0000256" key="2">
    <source>
        <dbReference type="SAM" id="MobiDB-lite"/>
    </source>
</evidence>
<sequence length="604" mass="69715">MAARSYQRLGLLVATGFLVILSLVFLESRKPGTFGNQDIAPPEQASPPPSQIQQDVELPTDPVSNSSSALHPIASFIDDAEKQLNQLLERQSKTLKDAVNEYRRRYNMNPPPHFDKWFQYAQSKGVELIDEYDTIYHSLLPFWGLSPQTIRARAREALGGGNGLYGVLVRNGKISLLEGLGEEDWRRPATQGMLKDFVKYLPDMDLAFNVHDEPRVIVPNDDLQRLVSIAKDHAIPRAFATQAAVNAWSARPRDINKGDRIEGVRTTRFNTISRQPAWIESRMSCPADSPVRSLDENSPDDTTGYAHTEFGFIHNTTAFSDVCNTPSLRDTFAFFERPNTFDVVRDLFPIFSQSKVSTFQDILYPSPWYWDKRVEYVESQDFSWEEKIDKLYWRGSTTGGWSVNGGWRRQHRQVMVGNINSLGMVKVLAKNDNGQWESKEVNRRNYHDLFDVHFTFIQQCDEHDCAAQEEFFDLAPQEEQKGAWSYKYLVDVDGNAFSGRYHAFLESNSLVFKVSMFREWHDERLKPWLHYIPMSLKGNEFVETMRYFISEEEGKVAGPRLAQKGKDWAQRTLRKQDMEVWLFRLLLEYGRLVDDNRENLGFVE</sequence>
<evidence type="ECO:0000313" key="4">
    <source>
        <dbReference type="EMBL" id="OJJ60182.1"/>
    </source>
</evidence>
<dbReference type="OrthoDB" id="541052at2759"/>
<dbReference type="PANTHER" id="PTHR12203:SF104">
    <property type="entry name" value="PROTEIN CAP1, PUTATIVE (AFU_ORTHOLOGUE AFUA_1G05595)-RELATED"/>
    <property type="match status" value="1"/>
</dbReference>
<dbReference type="RefSeq" id="XP_040703988.1">
    <property type="nucleotide sequence ID" value="XM_040841937.1"/>
</dbReference>
<evidence type="ECO:0000259" key="3">
    <source>
        <dbReference type="SMART" id="SM00672"/>
    </source>
</evidence>
<dbReference type="VEuPathDB" id="FungiDB:ASPSYDRAFT_149732"/>
<dbReference type="GeneID" id="63758010"/>
<accession>A0A1L9TLC2</accession>
<evidence type="ECO:0000313" key="5">
    <source>
        <dbReference type="Proteomes" id="UP000184356"/>
    </source>
</evidence>
<feature type="region of interest" description="Disordered" evidence="2">
    <location>
        <begin position="35"/>
        <end position="66"/>
    </location>
</feature>
<dbReference type="InterPro" id="IPR006598">
    <property type="entry name" value="CAP10"/>
</dbReference>
<feature type="coiled-coil region" evidence="1">
    <location>
        <begin position="77"/>
        <end position="105"/>
    </location>
</feature>
<feature type="domain" description="Glycosyl transferase CAP10" evidence="3">
    <location>
        <begin position="310"/>
        <end position="596"/>
    </location>
</feature>
<keyword evidence="1" id="KW-0175">Coiled coil</keyword>
<protein>
    <recommendedName>
        <fullName evidence="3">Glycosyl transferase CAP10 domain-containing protein</fullName>
    </recommendedName>
</protein>
<dbReference type="PANTHER" id="PTHR12203">
    <property type="entry name" value="KDEL LYS-ASP-GLU-LEU CONTAINING - RELATED"/>
    <property type="match status" value="1"/>
</dbReference>
<dbReference type="AlphaFoldDB" id="A0A1L9TLC2"/>
<dbReference type="EMBL" id="KV878585">
    <property type="protein sequence ID" value="OJJ60182.1"/>
    <property type="molecule type" value="Genomic_DNA"/>
</dbReference>
<name>A0A1L9TLC2_9EURO</name>
<dbReference type="SMART" id="SM00672">
    <property type="entry name" value="CAP10"/>
    <property type="match status" value="1"/>
</dbReference>
<reference evidence="5" key="1">
    <citation type="journal article" date="2017" name="Genome Biol.">
        <title>Comparative genomics reveals high biological diversity and specific adaptations in the industrially and medically important fungal genus Aspergillus.</title>
        <authorList>
            <person name="de Vries R.P."/>
            <person name="Riley R."/>
            <person name="Wiebenga A."/>
            <person name="Aguilar-Osorio G."/>
            <person name="Amillis S."/>
            <person name="Uchima C.A."/>
            <person name="Anderluh G."/>
            <person name="Asadollahi M."/>
            <person name="Askin M."/>
            <person name="Barry K."/>
            <person name="Battaglia E."/>
            <person name="Bayram O."/>
            <person name="Benocci T."/>
            <person name="Braus-Stromeyer S.A."/>
            <person name="Caldana C."/>
            <person name="Canovas D."/>
            <person name="Cerqueira G.C."/>
            <person name="Chen F."/>
            <person name="Chen W."/>
            <person name="Choi C."/>
            <person name="Clum A."/>
            <person name="Dos Santos R.A."/>
            <person name="Damasio A.R."/>
            <person name="Diallinas G."/>
            <person name="Emri T."/>
            <person name="Fekete E."/>
            <person name="Flipphi M."/>
            <person name="Freyberg S."/>
            <person name="Gallo A."/>
            <person name="Gournas C."/>
            <person name="Habgood R."/>
            <person name="Hainaut M."/>
            <person name="Harispe M.L."/>
            <person name="Henrissat B."/>
            <person name="Hilden K.S."/>
            <person name="Hope R."/>
            <person name="Hossain A."/>
            <person name="Karabika E."/>
            <person name="Karaffa L."/>
            <person name="Karanyi Z."/>
            <person name="Krasevec N."/>
            <person name="Kuo A."/>
            <person name="Kusch H."/>
            <person name="LaButti K."/>
            <person name="Lagendijk E.L."/>
            <person name="Lapidus A."/>
            <person name="Levasseur A."/>
            <person name="Lindquist E."/>
            <person name="Lipzen A."/>
            <person name="Logrieco A.F."/>
            <person name="MacCabe A."/>
            <person name="Maekelae M.R."/>
            <person name="Malavazi I."/>
            <person name="Melin P."/>
            <person name="Meyer V."/>
            <person name="Mielnichuk N."/>
            <person name="Miskei M."/>
            <person name="Molnar A.P."/>
            <person name="Mule G."/>
            <person name="Ngan C.Y."/>
            <person name="Orejas M."/>
            <person name="Orosz E."/>
            <person name="Ouedraogo J.P."/>
            <person name="Overkamp K.M."/>
            <person name="Park H.-S."/>
            <person name="Perrone G."/>
            <person name="Piumi F."/>
            <person name="Punt P.J."/>
            <person name="Ram A.F."/>
            <person name="Ramon A."/>
            <person name="Rauscher S."/>
            <person name="Record E."/>
            <person name="Riano-Pachon D.M."/>
            <person name="Robert V."/>
            <person name="Roehrig J."/>
            <person name="Ruller R."/>
            <person name="Salamov A."/>
            <person name="Salih N.S."/>
            <person name="Samson R.A."/>
            <person name="Sandor E."/>
            <person name="Sanguinetti M."/>
            <person name="Schuetze T."/>
            <person name="Sepcic K."/>
            <person name="Shelest E."/>
            <person name="Sherlock G."/>
            <person name="Sophianopoulou V."/>
            <person name="Squina F.M."/>
            <person name="Sun H."/>
            <person name="Susca A."/>
            <person name="Todd R.B."/>
            <person name="Tsang A."/>
            <person name="Unkles S.E."/>
            <person name="van de Wiele N."/>
            <person name="van Rossen-Uffink D."/>
            <person name="Oliveira J.V."/>
            <person name="Vesth T.C."/>
            <person name="Visser J."/>
            <person name="Yu J.-H."/>
            <person name="Zhou M."/>
            <person name="Andersen M.R."/>
            <person name="Archer D.B."/>
            <person name="Baker S.E."/>
            <person name="Benoit I."/>
            <person name="Brakhage A.A."/>
            <person name="Braus G.H."/>
            <person name="Fischer R."/>
            <person name="Frisvad J.C."/>
            <person name="Goldman G.H."/>
            <person name="Houbraken J."/>
            <person name="Oakley B."/>
            <person name="Pocsi I."/>
            <person name="Scazzocchio C."/>
            <person name="Seiboth B."/>
            <person name="vanKuyk P.A."/>
            <person name="Wortman J."/>
            <person name="Dyer P.S."/>
            <person name="Grigoriev I.V."/>
        </authorList>
    </citation>
    <scope>NUCLEOTIDE SEQUENCE [LARGE SCALE GENOMIC DNA]</scope>
    <source>
        <strain evidence="5">CBS 593.65</strain>
    </source>
</reference>